<dbReference type="InterPro" id="IPR036236">
    <property type="entry name" value="Znf_C2H2_sf"/>
</dbReference>
<evidence type="ECO:0000313" key="11">
    <source>
        <dbReference type="Proteomes" id="UP001458880"/>
    </source>
</evidence>
<proteinExistence type="inferred from homology"/>
<comment type="similarity">
    <text evidence="2">Belongs to the GLI C2H2-type zinc-finger protein family.</text>
</comment>
<keyword evidence="6" id="KW-0862">Zinc</keyword>
<dbReference type="PROSITE" id="PS00028">
    <property type="entry name" value="ZINC_FINGER_C2H2_1"/>
    <property type="match status" value="1"/>
</dbReference>
<dbReference type="InterPro" id="IPR013087">
    <property type="entry name" value="Znf_C2H2_type"/>
</dbReference>
<evidence type="ECO:0000256" key="4">
    <source>
        <dbReference type="ARBA" id="ARBA00022737"/>
    </source>
</evidence>
<dbReference type="Pfam" id="PF23561">
    <property type="entry name" value="zf-C2H2_15"/>
    <property type="match status" value="1"/>
</dbReference>
<dbReference type="InterPro" id="IPR043359">
    <property type="entry name" value="GLI-like"/>
</dbReference>
<keyword evidence="8" id="KW-0539">Nucleus</keyword>
<comment type="subcellular location">
    <subcellularLocation>
        <location evidence="1">Nucleus</location>
    </subcellularLocation>
</comment>
<keyword evidence="4" id="KW-0677">Repeat</keyword>
<dbReference type="InterPro" id="IPR056436">
    <property type="entry name" value="Znf-C2H2_ZIC1-5/GLI1-3-like"/>
</dbReference>
<evidence type="ECO:0000256" key="2">
    <source>
        <dbReference type="ARBA" id="ARBA00010831"/>
    </source>
</evidence>
<reference evidence="10 11" key="1">
    <citation type="journal article" date="2024" name="BMC Genomics">
        <title>De novo assembly and annotation of Popillia japonica's genome with initial clues to its potential as an invasive pest.</title>
        <authorList>
            <person name="Cucini C."/>
            <person name="Boschi S."/>
            <person name="Funari R."/>
            <person name="Cardaioli E."/>
            <person name="Iannotti N."/>
            <person name="Marturano G."/>
            <person name="Paoli F."/>
            <person name="Bruttini M."/>
            <person name="Carapelli A."/>
            <person name="Frati F."/>
            <person name="Nardi F."/>
        </authorList>
    </citation>
    <scope>NUCLEOTIDE SEQUENCE [LARGE SCALE GENOMIC DNA]</scope>
    <source>
        <strain evidence="10">DMR45628</strain>
    </source>
</reference>
<dbReference type="PANTHER" id="PTHR45718:SF8">
    <property type="entry name" value="GLIS FAMILY ZINC FINGER 2"/>
    <property type="match status" value="1"/>
</dbReference>
<gene>
    <name evidence="10" type="ORF">QE152_g25301</name>
</gene>
<evidence type="ECO:0000313" key="10">
    <source>
        <dbReference type="EMBL" id="KAK9711695.1"/>
    </source>
</evidence>
<name>A0AAW1K0H3_POPJA</name>
<dbReference type="PANTHER" id="PTHR45718">
    <property type="entry name" value="TRANSCRIPTIONAL ACTIVATOR CUBITUS INTERRUPTUS"/>
    <property type="match status" value="1"/>
</dbReference>
<dbReference type="Gene3D" id="3.30.160.60">
    <property type="entry name" value="Classic Zinc Finger"/>
    <property type="match status" value="3"/>
</dbReference>
<evidence type="ECO:0000256" key="1">
    <source>
        <dbReference type="ARBA" id="ARBA00004123"/>
    </source>
</evidence>
<evidence type="ECO:0000256" key="3">
    <source>
        <dbReference type="ARBA" id="ARBA00022723"/>
    </source>
</evidence>
<evidence type="ECO:0000256" key="7">
    <source>
        <dbReference type="ARBA" id="ARBA00023125"/>
    </source>
</evidence>
<protein>
    <submittedName>
        <fullName evidence="10">Zinc finger, C2H2 type</fullName>
    </submittedName>
</protein>
<keyword evidence="7" id="KW-0238">DNA-binding</keyword>
<organism evidence="10 11">
    <name type="scientific">Popillia japonica</name>
    <name type="common">Japanese beetle</name>
    <dbReference type="NCBI Taxonomy" id="7064"/>
    <lineage>
        <taxon>Eukaryota</taxon>
        <taxon>Metazoa</taxon>
        <taxon>Ecdysozoa</taxon>
        <taxon>Arthropoda</taxon>
        <taxon>Hexapoda</taxon>
        <taxon>Insecta</taxon>
        <taxon>Pterygota</taxon>
        <taxon>Neoptera</taxon>
        <taxon>Endopterygota</taxon>
        <taxon>Coleoptera</taxon>
        <taxon>Polyphaga</taxon>
        <taxon>Scarabaeiformia</taxon>
        <taxon>Scarabaeidae</taxon>
        <taxon>Rutelinae</taxon>
        <taxon>Popillia</taxon>
    </lineage>
</organism>
<dbReference type="EMBL" id="JASPKY010000275">
    <property type="protein sequence ID" value="KAK9711695.1"/>
    <property type="molecule type" value="Genomic_DNA"/>
</dbReference>
<evidence type="ECO:0000256" key="6">
    <source>
        <dbReference type="ARBA" id="ARBA00022833"/>
    </source>
</evidence>
<accession>A0AAW1K0H3</accession>
<dbReference type="GO" id="GO:0000981">
    <property type="term" value="F:DNA-binding transcription factor activity, RNA polymerase II-specific"/>
    <property type="evidence" value="ECO:0007669"/>
    <property type="project" value="TreeGrafter"/>
</dbReference>
<dbReference type="GO" id="GO:0008270">
    <property type="term" value="F:zinc ion binding"/>
    <property type="evidence" value="ECO:0007669"/>
    <property type="project" value="UniProtKB-KW"/>
</dbReference>
<dbReference type="SUPFAM" id="SSF57667">
    <property type="entry name" value="beta-beta-alpha zinc fingers"/>
    <property type="match status" value="1"/>
</dbReference>
<dbReference type="GO" id="GO:0000978">
    <property type="term" value="F:RNA polymerase II cis-regulatory region sequence-specific DNA binding"/>
    <property type="evidence" value="ECO:0007669"/>
    <property type="project" value="TreeGrafter"/>
</dbReference>
<dbReference type="Proteomes" id="UP001458880">
    <property type="component" value="Unassembled WGS sequence"/>
</dbReference>
<feature type="domain" description="C2H2-type" evidence="9">
    <location>
        <begin position="83"/>
        <end position="106"/>
    </location>
</feature>
<sequence length="292" mass="33633">MIEGSPLHYYPHVYSSPPPIGTTYSYFRRFDLKSKMTEELMMPNSPNSMQSDSDNSMSSVDIPPEPIQGIPPPILPKRSETQCCWRSCGIVFESLDKLSDHVSKVHAISGLGGLYYCGWEGCGRNNKGFNARYKMLVHVPGCPKRYTDPSSLRKHVKTYKHFVNENNQVNRINNENIGNQREVPDIDKKENNEMRTQVNEIAYGINLTKSIEPRYQSNQPPTCNCTHSCYLSKCLNINALINIQETEIRPWNTFIDPYFSESRQIYVNSYDLKENNMDLDLPLDLSIRRKHL</sequence>
<evidence type="ECO:0000256" key="5">
    <source>
        <dbReference type="ARBA" id="ARBA00022771"/>
    </source>
</evidence>
<evidence type="ECO:0000256" key="8">
    <source>
        <dbReference type="ARBA" id="ARBA00023242"/>
    </source>
</evidence>
<keyword evidence="3" id="KW-0479">Metal-binding</keyword>
<dbReference type="GO" id="GO:0005634">
    <property type="term" value="C:nucleus"/>
    <property type="evidence" value="ECO:0007669"/>
    <property type="project" value="UniProtKB-SubCell"/>
</dbReference>
<dbReference type="AlphaFoldDB" id="A0AAW1K0H3"/>
<keyword evidence="11" id="KW-1185">Reference proteome</keyword>
<evidence type="ECO:0000259" key="9">
    <source>
        <dbReference type="PROSITE" id="PS00028"/>
    </source>
</evidence>
<comment type="caution">
    <text evidence="10">The sequence shown here is derived from an EMBL/GenBank/DDBJ whole genome shotgun (WGS) entry which is preliminary data.</text>
</comment>
<keyword evidence="5" id="KW-0863">Zinc-finger</keyword>